<protein>
    <submittedName>
        <fullName evidence="2">Uncharacterized protein</fullName>
    </submittedName>
</protein>
<reference evidence="2" key="2">
    <citation type="journal article" date="2010" name="Nature">
        <title>Comparative genomics reveals mobile pathogenicity chromosomes in Fusarium.</title>
        <authorList>
            <person name="Ma L.J."/>
            <person name="van der Does H.C."/>
            <person name="Borkovich K.A."/>
            <person name="Coleman J.J."/>
            <person name="Daboussi M.J."/>
            <person name="Di Pietro A."/>
            <person name="Dufresne M."/>
            <person name="Freitag M."/>
            <person name="Grabherr M."/>
            <person name="Henrissat B."/>
            <person name="Houterman P.M."/>
            <person name="Kang S."/>
            <person name="Shim W.B."/>
            <person name="Woloshuk C."/>
            <person name="Xie X."/>
            <person name="Xu J.R."/>
            <person name="Antoniw J."/>
            <person name="Baker S.E."/>
            <person name="Bluhm B.H."/>
            <person name="Breakspear A."/>
            <person name="Brown D.W."/>
            <person name="Butchko R.A."/>
            <person name="Chapman S."/>
            <person name="Coulson R."/>
            <person name="Coutinho P.M."/>
            <person name="Danchin E.G."/>
            <person name="Diener A."/>
            <person name="Gale L.R."/>
            <person name="Gardiner D.M."/>
            <person name="Goff S."/>
            <person name="Hammond-Kosack K.E."/>
            <person name="Hilburn K."/>
            <person name="Hua-Van A."/>
            <person name="Jonkers W."/>
            <person name="Kazan K."/>
            <person name="Kodira C.D."/>
            <person name="Koehrsen M."/>
            <person name="Kumar L."/>
            <person name="Lee Y.H."/>
            <person name="Li L."/>
            <person name="Manners J.M."/>
            <person name="Miranda-Saavedra D."/>
            <person name="Mukherjee M."/>
            <person name="Park G."/>
            <person name="Park J."/>
            <person name="Park S.Y."/>
            <person name="Proctor R.H."/>
            <person name="Regev A."/>
            <person name="Ruiz-Roldan M.C."/>
            <person name="Sain D."/>
            <person name="Sakthikumar S."/>
            <person name="Sykes S."/>
            <person name="Schwartz D.C."/>
            <person name="Turgeon B.G."/>
            <person name="Wapinski I."/>
            <person name="Yoder O."/>
            <person name="Young S."/>
            <person name="Zeng Q."/>
            <person name="Zhou S."/>
            <person name="Galagan J."/>
            <person name="Cuomo C.A."/>
            <person name="Kistler H.C."/>
            <person name="Rep M."/>
        </authorList>
    </citation>
    <scope>NUCLEOTIDE SEQUENCE [LARGE SCALE GENOMIC DNA]</scope>
    <source>
        <strain evidence="2">4287</strain>
    </source>
</reference>
<proteinExistence type="predicted"/>
<dbReference type="RefSeq" id="XP_018238465.1">
    <property type="nucleotide sequence ID" value="XM_018398849.1"/>
</dbReference>
<evidence type="ECO:0000313" key="2">
    <source>
        <dbReference type="EMBL" id="KNB00420.1"/>
    </source>
</evidence>
<feature type="region of interest" description="Disordered" evidence="1">
    <location>
        <begin position="1"/>
        <end position="73"/>
    </location>
</feature>
<feature type="compositionally biased region" description="Polar residues" evidence="1">
    <location>
        <begin position="1"/>
        <end position="12"/>
    </location>
</feature>
<accession>A0A0J9UMF3</accession>
<evidence type="ECO:0000256" key="1">
    <source>
        <dbReference type="SAM" id="MobiDB-lite"/>
    </source>
</evidence>
<dbReference type="AlphaFoldDB" id="A0A0J9UMF3"/>
<dbReference type="OrthoDB" id="5102918at2759"/>
<sequence>MTIPGGQSSMTSFVRMGSGARPPRPRTLRPGQSLSQHAHTIREMRAHGTESIADTTSRVSTDRMRRDNRKKKAKVSVTLLCDPGWLRSQTTPGLRARYKNREEDIFKLIVALHLDDHRDGIITLVVNSLSDAQQIRDHSELIRDAYRFNHLL</sequence>
<name>A0A0J9UMF3_FUSO4</name>
<dbReference type="KEGG" id="fox:FOXG_18710"/>
<dbReference type="EMBL" id="DS231699">
    <property type="protein sequence ID" value="KNB00420.1"/>
    <property type="molecule type" value="Genomic_DNA"/>
</dbReference>
<reference evidence="2" key="1">
    <citation type="submission" date="2007-04" db="EMBL/GenBank/DDBJ databases">
        <authorList>
            <consortium name="The Broad Institute Genome Sequencing Platform"/>
            <person name="Birren B."/>
            <person name="Lander E."/>
            <person name="Galagan J."/>
            <person name="Nusbaum C."/>
            <person name="Devon K."/>
            <person name="Ma L.-J."/>
            <person name="Jaffe D."/>
            <person name="Butler J."/>
            <person name="Alvarez P."/>
            <person name="Gnerre S."/>
            <person name="Grabherr M."/>
            <person name="Kleber M."/>
            <person name="Mauceli E."/>
            <person name="Brockman W."/>
            <person name="MacCallum I.A."/>
            <person name="Young S."/>
            <person name="LaButti K."/>
            <person name="DeCaprio D."/>
            <person name="Crawford M."/>
            <person name="Koehrsen M."/>
            <person name="Engels R."/>
            <person name="Montgomery P."/>
            <person name="Pearson M."/>
            <person name="Howarth C."/>
            <person name="Larson L."/>
            <person name="White J."/>
            <person name="O'Leary S."/>
            <person name="Kodira C."/>
            <person name="Zeng Q."/>
            <person name="Yandava C."/>
            <person name="Alvarado L."/>
            <person name="Kistler C."/>
            <person name="Shim W.-B."/>
            <person name="Kang S."/>
            <person name="Woloshuk C."/>
        </authorList>
    </citation>
    <scope>NUCLEOTIDE SEQUENCE</scope>
    <source>
        <strain evidence="2">4287</strain>
    </source>
</reference>
<dbReference type="Proteomes" id="UP000009097">
    <property type="component" value="Unassembled WGS sequence"/>
</dbReference>
<dbReference type="GeneID" id="28959416"/>
<gene>
    <name evidence="2" type="ORF">FOXG_18710</name>
</gene>
<organism evidence="2 3">
    <name type="scientific">Fusarium oxysporum f. sp. lycopersici (strain 4287 / CBS 123668 / FGSC 9935 / NRRL 34936)</name>
    <name type="common">Fusarium vascular wilt of tomato</name>
    <dbReference type="NCBI Taxonomy" id="426428"/>
    <lineage>
        <taxon>Eukaryota</taxon>
        <taxon>Fungi</taxon>
        <taxon>Dikarya</taxon>
        <taxon>Ascomycota</taxon>
        <taxon>Pezizomycotina</taxon>
        <taxon>Sordariomycetes</taxon>
        <taxon>Hypocreomycetidae</taxon>
        <taxon>Hypocreales</taxon>
        <taxon>Nectriaceae</taxon>
        <taxon>Fusarium</taxon>
        <taxon>Fusarium oxysporum species complex</taxon>
    </lineage>
</organism>
<dbReference type="VEuPathDB" id="FungiDB:FOXG_18710"/>
<evidence type="ECO:0000313" key="3">
    <source>
        <dbReference type="Proteomes" id="UP000009097"/>
    </source>
</evidence>